<feature type="transmembrane region" description="Helical" evidence="1">
    <location>
        <begin position="70"/>
        <end position="89"/>
    </location>
</feature>
<keyword evidence="1" id="KW-0812">Transmembrane</keyword>
<organism evidence="3 4">
    <name type="scientific">Stenotrophomonas pictorum JCM 9942</name>
    <dbReference type="NCBI Taxonomy" id="1236960"/>
    <lineage>
        <taxon>Bacteria</taxon>
        <taxon>Pseudomonadati</taxon>
        <taxon>Pseudomonadota</taxon>
        <taxon>Gammaproteobacteria</taxon>
        <taxon>Lysobacterales</taxon>
        <taxon>Lysobacteraceae</taxon>
        <taxon>Stenotrophomonas</taxon>
    </lineage>
</organism>
<evidence type="ECO:0000256" key="1">
    <source>
        <dbReference type="SAM" id="Phobius"/>
    </source>
</evidence>
<feature type="domain" description="Acyltransferase 3" evidence="2">
    <location>
        <begin position="26"/>
        <end position="346"/>
    </location>
</feature>
<protein>
    <recommendedName>
        <fullName evidence="2">Acyltransferase 3 domain-containing protein</fullName>
    </recommendedName>
</protein>
<dbReference type="PANTHER" id="PTHR23028:SF131">
    <property type="entry name" value="BLR2367 PROTEIN"/>
    <property type="match status" value="1"/>
</dbReference>
<dbReference type="AlphaFoldDB" id="A0A0R0A362"/>
<feature type="transmembrane region" description="Helical" evidence="1">
    <location>
        <begin position="292"/>
        <end position="312"/>
    </location>
</feature>
<feature type="transmembrane region" description="Helical" evidence="1">
    <location>
        <begin position="207"/>
        <end position="225"/>
    </location>
</feature>
<proteinExistence type="predicted"/>
<feature type="transmembrane region" description="Helical" evidence="1">
    <location>
        <begin position="180"/>
        <end position="201"/>
    </location>
</feature>
<keyword evidence="1" id="KW-0472">Membrane</keyword>
<dbReference type="InterPro" id="IPR050879">
    <property type="entry name" value="Acyltransferase_3"/>
</dbReference>
<dbReference type="GO" id="GO:0000271">
    <property type="term" value="P:polysaccharide biosynthetic process"/>
    <property type="evidence" value="ECO:0007669"/>
    <property type="project" value="TreeGrafter"/>
</dbReference>
<dbReference type="InterPro" id="IPR002656">
    <property type="entry name" value="Acyl_transf_3_dom"/>
</dbReference>
<dbReference type="GO" id="GO:0016747">
    <property type="term" value="F:acyltransferase activity, transferring groups other than amino-acyl groups"/>
    <property type="evidence" value="ECO:0007669"/>
    <property type="project" value="InterPro"/>
</dbReference>
<keyword evidence="1" id="KW-1133">Transmembrane helix</keyword>
<feature type="transmembrane region" description="Helical" evidence="1">
    <location>
        <begin position="261"/>
        <end position="280"/>
    </location>
</feature>
<evidence type="ECO:0000313" key="4">
    <source>
        <dbReference type="Proteomes" id="UP000050836"/>
    </source>
</evidence>
<feature type="transmembrane region" description="Helical" evidence="1">
    <location>
        <begin position="232"/>
        <end position="255"/>
    </location>
</feature>
<evidence type="ECO:0000259" key="2">
    <source>
        <dbReference type="Pfam" id="PF01757"/>
    </source>
</evidence>
<accession>A0A0R0A362</accession>
<feature type="transmembrane region" description="Helical" evidence="1">
    <location>
        <begin position="21"/>
        <end position="43"/>
    </location>
</feature>
<feature type="transmembrane region" description="Helical" evidence="1">
    <location>
        <begin position="332"/>
        <end position="353"/>
    </location>
</feature>
<feature type="transmembrane region" description="Helical" evidence="1">
    <location>
        <begin position="109"/>
        <end position="130"/>
    </location>
</feature>
<dbReference type="Pfam" id="PF01757">
    <property type="entry name" value="Acyl_transf_3"/>
    <property type="match status" value="1"/>
</dbReference>
<gene>
    <name evidence="3" type="ORF">ARC78_14165</name>
</gene>
<reference evidence="3 4" key="1">
    <citation type="submission" date="2015-10" db="EMBL/GenBank/DDBJ databases">
        <title>Genome sequencing and analysis of members of genus Stenotrophomonas.</title>
        <authorList>
            <person name="Patil P.P."/>
            <person name="Midha S."/>
            <person name="Patil P.B."/>
        </authorList>
    </citation>
    <scope>NUCLEOTIDE SEQUENCE [LARGE SCALE GENOMIC DNA]</scope>
    <source>
        <strain evidence="3 4">JCM 9942</strain>
    </source>
</reference>
<evidence type="ECO:0000313" key="3">
    <source>
        <dbReference type="EMBL" id="KRG39622.1"/>
    </source>
</evidence>
<sequence>MRGRSSTTTNRPLQIPRMTRPATFFSIQALRGIAALMVVLFHLRIVEGKYGQDGNLLGAMFAYADSGVDLFFVLSGFVMTSIAAGSYGLPRNAGDFLARRGWRVLPLYWFYTTLVVALMLLMPGMANSAYQDQSILASYLLWPQAQLPLLTVGWTLIHEAFFYLLMAVAIAFARERQLPWLLLGWAAATLLAHGMLGAGIAPWAAVASSPLSLEFIAGGLIGLYWRRLPVGFALPLLLGGAVLLVAAMLHLAAAYPEHPPVLRRALLFGVPAALLVLGAVRWEHARQPRLPALLLAVGDSSYSLYLGHVFVISATGRLWQASGLNHAPWQHALFIALTVVVCVIAGWLSWRWLELPLHRWTRTRKPSARTLQAAQE</sequence>
<feature type="transmembrane region" description="Helical" evidence="1">
    <location>
        <begin position="150"/>
        <end position="173"/>
    </location>
</feature>
<name>A0A0R0A362_9GAMM</name>
<dbReference type="GO" id="GO:0016020">
    <property type="term" value="C:membrane"/>
    <property type="evidence" value="ECO:0007669"/>
    <property type="project" value="TreeGrafter"/>
</dbReference>
<keyword evidence="4" id="KW-1185">Reference proteome</keyword>
<dbReference type="EMBL" id="LLXS01000044">
    <property type="protein sequence ID" value="KRG39622.1"/>
    <property type="molecule type" value="Genomic_DNA"/>
</dbReference>
<dbReference type="PANTHER" id="PTHR23028">
    <property type="entry name" value="ACETYLTRANSFERASE"/>
    <property type="match status" value="1"/>
</dbReference>
<comment type="caution">
    <text evidence="3">The sequence shown here is derived from an EMBL/GenBank/DDBJ whole genome shotgun (WGS) entry which is preliminary data.</text>
</comment>
<dbReference type="Proteomes" id="UP000050836">
    <property type="component" value="Unassembled WGS sequence"/>
</dbReference>